<evidence type="ECO:0000313" key="2">
    <source>
        <dbReference type="EMBL" id="RZS86529.1"/>
    </source>
</evidence>
<evidence type="ECO:0000313" key="3">
    <source>
        <dbReference type="Proteomes" id="UP000292445"/>
    </source>
</evidence>
<reference evidence="2 3" key="1">
    <citation type="submission" date="2019-02" db="EMBL/GenBank/DDBJ databases">
        <title>Genomic Encyclopedia of Type Strains, Phase IV (KMG-IV): sequencing the most valuable type-strain genomes for metagenomic binning, comparative biology and taxonomic classification.</title>
        <authorList>
            <person name="Goeker M."/>
        </authorList>
    </citation>
    <scope>NUCLEOTIDE SEQUENCE [LARGE SCALE GENOMIC DNA]</scope>
    <source>
        <strain evidence="2 3">K24</strain>
    </source>
</reference>
<accession>A0A4Q7NMV7</accession>
<dbReference type="EMBL" id="SGXC01000001">
    <property type="protein sequence ID" value="RZS86529.1"/>
    <property type="molecule type" value="Genomic_DNA"/>
</dbReference>
<keyword evidence="3" id="KW-1185">Reference proteome</keyword>
<dbReference type="AlphaFoldDB" id="A0A4Q7NMV7"/>
<sequence length="86" mass="9488">MAKEGDLPAGIYFEPHGEGKPGRYLFKRVTKDVSEIKGFSEGGRGAEMARTLAIAAKLMHEAEHGALQHRRRVKPAPELPSQSLYN</sequence>
<organism evidence="2 3">
    <name type="scientific">Pigmentiphaga kullae</name>
    <dbReference type="NCBI Taxonomy" id="151784"/>
    <lineage>
        <taxon>Bacteria</taxon>
        <taxon>Pseudomonadati</taxon>
        <taxon>Pseudomonadota</taxon>
        <taxon>Betaproteobacteria</taxon>
        <taxon>Burkholderiales</taxon>
        <taxon>Alcaligenaceae</taxon>
        <taxon>Pigmentiphaga</taxon>
    </lineage>
</organism>
<comment type="caution">
    <text evidence="2">The sequence shown here is derived from an EMBL/GenBank/DDBJ whole genome shotgun (WGS) entry which is preliminary data.</text>
</comment>
<feature type="region of interest" description="Disordered" evidence="1">
    <location>
        <begin position="63"/>
        <end position="86"/>
    </location>
</feature>
<gene>
    <name evidence="2" type="ORF">EV675_2572</name>
</gene>
<name>A0A4Q7NMV7_9BURK</name>
<evidence type="ECO:0000256" key="1">
    <source>
        <dbReference type="SAM" id="MobiDB-lite"/>
    </source>
</evidence>
<protein>
    <submittedName>
        <fullName evidence="2">Uncharacterized protein</fullName>
    </submittedName>
</protein>
<dbReference type="Proteomes" id="UP000292445">
    <property type="component" value="Unassembled WGS sequence"/>
</dbReference>
<proteinExistence type="predicted"/>